<evidence type="ECO:0000313" key="3">
    <source>
        <dbReference type="Proteomes" id="UP001589608"/>
    </source>
</evidence>
<dbReference type="Pfam" id="PF05258">
    <property type="entry name" value="DciA"/>
    <property type="match status" value="1"/>
</dbReference>
<protein>
    <submittedName>
        <fullName evidence="2">DUF721 domain-containing protein</fullName>
    </submittedName>
</protein>
<feature type="compositionally biased region" description="Basic residues" evidence="1">
    <location>
        <begin position="42"/>
        <end position="51"/>
    </location>
</feature>
<evidence type="ECO:0000256" key="1">
    <source>
        <dbReference type="SAM" id="MobiDB-lite"/>
    </source>
</evidence>
<keyword evidence="3" id="KW-1185">Reference proteome</keyword>
<proteinExistence type="predicted"/>
<feature type="region of interest" description="Disordered" evidence="1">
    <location>
        <begin position="164"/>
        <end position="188"/>
    </location>
</feature>
<dbReference type="PANTHER" id="PTHR36456">
    <property type="entry name" value="UPF0232 PROTEIN SCO3875"/>
    <property type="match status" value="1"/>
</dbReference>
<dbReference type="EMBL" id="JBHMCA010000084">
    <property type="protein sequence ID" value="MFB9450855.1"/>
    <property type="molecule type" value="Genomic_DNA"/>
</dbReference>
<dbReference type="RefSeq" id="WP_223100313.1">
    <property type="nucleotide sequence ID" value="NZ_CP061913.1"/>
</dbReference>
<organism evidence="2 3">
    <name type="scientific">Dactylosporangium vinaceum</name>
    <dbReference type="NCBI Taxonomy" id="53362"/>
    <lineage>
        <taxon>Bacteria</taxon>
        <taxon>Bacillati</taxon>
        <taxon>Actinomycetota</taxon>
        <taxon>Actinomycetes</taxon>
        <taxon>Micromonosporales</taxon>
        <taxon>Micromonosporaceae</taxon>
        <taxon>Dactylosporangium</taxon>
    </lineage>
</organism>
<comment type="caution">
    <text evidence="2">The sequence shown here is derived from an EMBL/GenBank/DDBJ whole genome shotgun (WGS) entry which is preliminary data.</text>
</comment>
<feature type="region of interest" description="Disordered" evidence="1">
    <location>
        <begin position="41"/>
        <end position="76"/>
    </location>
</feature>
<name>A0ABV5MPT5_9ACTN</name>
<dbReference type="InterPro" id="IPR007922">
    <property type="entry name" value="DciA-like"/>
</dbReference>
<dbReference type="Proteomes" id="UP001589608">
    <property type="component" value="Unassembled WGS sequence"/>
</dbReference>
<reference evidence="2 3" key="1">
    <citation type="submission" date="2024-09" db="EMBL/GenBank/DDBJ databases">
        <authorList>
            <person name="Sun Q."/>
            <person name="Mori K."/>
        </authorList>
    </citation>
    <scope>NUCLEOTIDE SEQUENCE [LARGE SCALE GENOMIC DNA]</scope>
    <source>
        <strain evidence="2 3">JCM 3307</strain>
    </source>
</reference>
<gene>
    <name evidence="2" type="ORF">ACFFTR_47960</name>
</gene>
<sequence length="188" mass="20559">MMCRRHCAACVSRSAVGRSGVSEVPDKSGIELARAAVEAALTKHRAQPRRKSVVDSQSRRRGGYTGPGPDPRDPQLFGSVLERLVKQRGWAQPTREARIFGEWEKVVGADIAAHSRPVKLEDGELTIEAESTAWATQLKMLAAKLLAGIAREVGHNVVKRLHIQGPNRPSWSSGPLRVRGRGPRDTYG</sequence>
<evidence type="ECO:0000313" key="2">
    <source>
        <dbReference type="EMBL" id="MFB9450855.1"/>
    </source>
</evidence>
<dbReference type="PANTHER" id="PTHR36456:SF1">
    <property type="entry name" value="UPF0232 PROTEIN SCO3875"/>
    <property type="match status" value="1"/>
</dbReference>
<accession>A0ABV5MPT5</accession>